<accession>A0A7W9L3C0</accession>
<dbReference type="EMBL" id="JACHOO010000008">
    <property type="protein sequence ID" value="MBB5754402.1"/>
    <property type="molecule type" value="Genomic_DNA"/>
</dbReference>
<evidence type="ECO:0000313" key="1">
    <source>
        <dbReference type="EMBL" id="MBB5754402.1"/>
    </source>
</evidence>
<reference evidence="1 2" key="1">
    <citation type="submission" date="2020-08" db="EMBL/GenBank/DDBJ databases">
        <title>Genomic Encyclopedia of Type Strains, Phase IV (KMG-IV): sequencing the most valuable type-strain genomes for metagenomic binning, comparative biology and taxonomic classification.</title>
        <authorList>
            <person name="Goeker M."/>
        </authorList>
    </citation>
    <scope>NUCLEOTIDE SEQUENCE [LARGE SCALE GENOMIC DNA]</scope>
    <source>
        <strain evidence="1 2">DSM 16268</strain>
    </source>
</reference>
<dbReference type="InterPro" id="IPR013211">
    <property type="entry name" value="LVIVD"/>
</dbReference>
<sequence length="418" mass="45954">MTDLPVPDYARNMKLIGHSDQGGRPDALQVMVHRGYAYVAHPWSRGFSIVDVRDPKNPGATVYVPSPQNTWTIHLQTHEDLLLVVHARDLFADAAFAADEKVYYTRSVGETVGTAGGARPARNWSAGMAVYDIAQPTAPRQIGFFPVEGVGVHRIWYVGGRWAYVSALLDGYSDYILLVVDLADPTRPVEAGRWWIPGMHLAAGETPAWGEGRRFALHHALVEGDTAYACWRDGGLTILDIADRSKPKLLVHRNWSPPFGGGTHSALPLPARDLLVVADEAVADHEEDGRKHTFLFDIRDRANPVSIATLPTPDEADYTSKGGHFGPHNLHENRPGSFVSDTLLFATWQNAGVRVFDISDPFRPRETGALVPPAPVRMVDRRPNRPRVIQSADVFVDANGLVYSTDYNAGLAIMEYGG</sequence>
<dbReference type="Proteomes" id="UP000523821">
    <property type="component" value="Unassembled WGS sequence"/>
</dbReference>
<gene>
    <name evidence="1" type="ORF">GGQ63_003488</name>
</gene>
<dbReference type="AlphaFoldDB" id="A0A7W9L3C0"/>
<name>A0A7W9L3C0_9HYPH</name>
<comment type="caution">
    <text evidence="1">The sequence shown here is derived from an EMBL/GenBank/DDBJ whole genome shotgun (WGS) entry which is preliminary data.</text>
</comment>
<dbReference type="InterPro" id="IPR011048">
    <property type="entry name" value="Haem_d1_sf"/>
</dbReference>
<dbReference type="SUPFAM" id="SSF51004">
    <property type="entry name" value="C-terminal (heme d1) domain of cytochrome cd1-nitrite reductase"/>
    <property type="match status" value="2"/>
</dbReference>
<dbReference type="RefSeq" id="WP_183857850.1">
    <property type="nucleotide sequence ID" value="NZ_JACHOO010000008.1"/>
</dbReference>
<protein>
    <submittedName>
        <fullName evidence="1">Uncharacterized protein</fullName>
    </submittedName>
</protein>
<keyword evidence="2" id="KW-1185">Reference proteome</keyword>
<evidence type="ECO:0000313" key="2">
    <source>
        <dbReference type="Proteomes" id="UP000523821"/>
    </source>
</evidence>
<dbReference type="Pfam" id="PF08309">
    <property type="entry name" value="LVIVD"/>
    <property type="match status" value="3"/>
</dbReference>
<organism evidence="1 2">
    <name type="scientific">Prosthecomicrobium pneumaticum</name>
    <dbReference type="NCBI Taxonomy" id="81895"/>
    <lineage>
        <taxon>Bacteria</taxon>
        <taxon>Pseudomonadati</taxon>
        <taxon>Pseudomonadota</taxon>
        <taxon>Alphaproteobacteria</taxon>
        <taxon>Hyphomicrobiales</taxon>
        <taxon>Kaistiaceae</taxon>
        <taxon>Prosthecomicrobium</taxon>
    </lineage>
</organism>
<proteinExistence type="predicted"/>